<name>A0ABD3EC38_9LAMI</name>
<accession>A0ABD3EC38</accession>
<evidence type="ECO:0000256" key="1">
    <source>
        <dbReference type="ARBA" id="ARBA00004613"/>
    </source>
</evidence>
<gene>
    <name evidence="10" type="ORF">CASFOL_004723</name>
</gene>
<evidence type="ECO:0000256" key="4">
    <source>
        <dbReference type="ARBA" id="ARBA00022525"/>
    </source>
</evidence>
<feature type="chain" id="PRO_5044534843" description="Phytosulfokine" evidence="9">
    <location>
        <begin position="24"/>
        <end position="76"/>
    </location>
</feature>
<dbReference type="GO" id="GO:0008283">
    <property type="term" value="P:cell population proliferation"/>
    <property type="evidence" value="ECO:0007669"/>
    <property type="project" value="UniProtKB-UniRule"/>
</dbReference>
<dbReference type="GO" id="GO:0030154">
    <property type="term" value="P:cell differentiation"/>
    <property type="evidence" value="ECO:0007669"/>
    <property type="project" value="UniProtKB-UniRule"/>
</dbReference>
<comment type="PTM">
    <text evidence="9">PSK-alpha is produced by endopeptidase digestion. PSK-beta is produced from PSK-alpha by exopeptidase digestion.</text>
</comment>
<reference evidence="11" key="1">
    <citation type="journal article" date="2024" name="IScience">
        <title>Strigolactones Initiate the Formation of Haustorium-like Structures in Castilleja.</title>
        <authorList>
            <person name="Buerger M."/>
            <person name="Peterson D."/>
            <person name="Chory J."/>
        </authorList>
    </citation>
    <scope>NUCLEOTIDE SEQUENCE [LARGE SCALE GENOMIC DNA]</scope>
</reference>
<keyword evidence="11" id="KW-1185">Reference proteome</keyword>
<comment type="PTM">
    <text evidence="9">Sulfation is important for activity and for the binding to a putative membrane receptor.</text>
</comment>
<evidence type="ECO:0000256" key="2">
    <source>
        <dbReference type="ARBA" id="ARBA00010781"/>
    </source>
</evidence>
<dbReference type="InterPro" id="IPR009438">
    <property type="entry name" value="Phytosulfokine"/>
</dbReference>
<dbReference type="Proteomes" id="UP001632038">
    <property type="component" value="Unassembled WGS sequence"/>
</dbReference>
<comment type="caution">
    <text evidence="10">The sequence shown here is derived from an EMBL/GenBank/DDBJ whole genome shotgun (WGS) entry which is preliminary data.</text>
</comment>
<keyword evidence="3 9" id="KW-0217">Developmental protein</keyword>
<comment type="function">
    <text evidence="9">Promotes plant cell differentiation, organogenesis and somatic embryogenesis as well as cell proliferation.</text>
</comment>
<evidence type="ECO:0000256" key="7">
    <source>
        <dbReference type="ARBA" id="ARBA00022782"/>
    </source>
</evidence>
<evidence type="ECO:0000313" key="11">
    <source>
        <dbReference type="Proteomes" id="UP001632038"/>
    </source>
</evidence>
<evidence type="ECO:0000256" key="3">
    <source>
        <dbReference type="ARBA" id="ARBA00022473"/>
    </source>
</evidence>
<evidence type="ECO:0000256" key="8">
    <source>
        <dbReference type="ARBA" id="ARBA00023030"/>
    </source>
</evidence>
<organism evidence="10 11">
    <name type="scientific">Castilleja foliolosa</name>
    <dbReference type="NCBI Taxonomy" id="1961234"/>
    <lineage>
        <taxon>Eukaryota</taxon>
        <taxon>Viridiplantae</taxon>
        <taxon>Streptophyta</taxon>
        <taxon>Embryophyta</taxon>
        <taxon>Tracheophyta</taxon>
        <taxon>Spermatophyta</taxon>
        <taxon>Magnoliopsida</taxon>
        <taxon>eudicotyledons</taxon>
        <taxon>Gunneridae</taxon>
        <taxon>Pentapetalae</taxon>
        <taxon>asterids</taxon>
        <taxon>lamiids</taxon>
        <taxon>Lamiales</taxon>
        <taxon>Orobanchaceae</taxon>
        <taxon>Pedicularideae</taxon>
        <taxon>Castillejinae</taxon>
        <taxon>Castilleja</taxon>
    </lineage>
</organism>
<dbReference type="AlphaFoldDB" id="A0ABD3EC38"/>
<dbReference type="EMBL" id="JAVIJP010000006">
    <property type="protein sequence ID" value="KAL3651721.1"/>
    <property type="molecule type" value="Genomic_DNA"/>
</dbReference>
<dbReference type="Pfam" id="PF06404">
    <property type="entry name" value="PSK"/>
    <property type="match status" value="1"/>
</dbReference>
<keyword evidence="6 9" id="KW-0732">Signal</keyword>
<proteinExistence type="inferred from homology"/>
<keyword evidence="8 9" id="KW-0339">Growth factor</keyword>
<dbReference type="GO" id="GO:0005576">
    <property type="term" value="C:extracellular region"/>
    <property type="evidence" value="ECO:0007669"/>
    <property type="project" value="UniProtKB-SubCell"/>
</dbReference>
<evidence type="ECO:0000256" key="5">
    <source>
        <dbReference type="ARBA" id="ARBA00022641"/>
    </source>
</evidence>
<comment type="similarity">
    <text evidence="2 9">Belongs to the phytosulfokine family.</text>
</comment>
<dbReference type="GO" id="GO:0008083">
    <property type="term" value="F:growth factor activity"/>
    <property type="evidence" value="ECO:0007669"/>
    <property type="project" value="UniProtKB-UniRule"/>
</dbReference>
<keyword evidence="5 9" id="KW-0765">Sulfation</keyword>
<comment type="subcellular location">
    <subcellularLocation>
        <location evidence="1 9">Secreted</location>
    </subcellularLocation>
</comment>
<evidence type="ECO:0000256" key="9">
    <source>
        <dbReference type="RuleBase" id="RU368031"/>
    </source>
</evidence>
<keyword evidence="4 9" id="KW-0964">Secreted</keyword>
<protein>
    <recommendedName>
        <fullName evidence="9">Phytosulfokine</fullName>
    </recommendedName>
    <component>
        <recommendedName>
            <fullName evidence="9">Phytosulfokine-alpha</fullName>
            <shortName evidence="9">PSK-alpha</shortName>
            <shortName evidence="9">Phytosulfokine-a</shortName>
        </recommendedName>
    </component>
    <component>
        <recommendedName>
            <fullName evidence="9">Phytosulfokine-beta</fullName>
            <shortName evidence="9">PSK-beta</shortName>
            <shortName evidence="9">Phytosulfokine-b</shortName>
        </recommendedName>
    </component>
</protein>
<evidence type="ECO:0000313" key="10">
    <source>
        <dbReference type="EMBL" id="KAL3651721.1"/>
    </source>
</evidence>
<evidence type="ECO:0000256" key="6">
    <source>
        <dbReference type="ARBA" id="ARBA00022729"/>
    </source>
</evidence>
<feature type="signal peptide" evidence="9">
    <location>
        <begin position="1"/>
        <end position="23"/>
    </location>
</feature>
<dbReference type="PANTHER" id="PTHR33285:SF55">
    <property type="entry name" value="PHYTOSULFOKINES 3"/>
    <property type="match status" value="1"/>
</dbReference>
<keyword evidence="7 9" id="KW-0221">Differentiation</keyword>
<sequence>MAKLNSLTIVTFLLFLTLVHVYARPTPTTFHHATPMETSSTKAETDENGCVEDECMMRRSLQAQIDYIYTQNHEIP</sequence>
<dbReference type="PANTHER" id="PTHR33285">
    <property type="entry name" value="PHYTOSULFOKINES 3"/>
    <property type="match status" value="1"/>
</dbReference>